<evidence type="ECO:0000313" key="15">
    <source>
        <dbReference type="EMBL" id="RKT70541.1"/>
    </source>
</evidence>
<accession>A0A495X7V5</accession>
<dbReference type="InterPro" id="IPR005467">
    <property type="entry name" value="His_kinase_dom"/>
</dbReference>
<evidence type="ECO:0000256" key="6">
    <source>
        <dbReference type="ARBA" id="ARBA00022692"/>
    </source>
</evidence>
<keyword evidence="4" id="KW-0597">Phosphoprotein</keyword>
<evidence type="ECO:0000256" key="3">
    <source>
        <dbReference type="ARBA" id="ARBA00012438"/>
    </source>
</evidence>
<feature type="region of interest" description="Disordered" evidence="11">
    <location>
        <begin position="405"/>
        <end position="512"/>
    </location>
</feature>
<dbReference type="CDD" id="cd06225">
    <property type="entry name" value="HAMP"/>
    <property type="match status" value="1"/>
</dbReference>
<evidence type="ECO:0000256" key="8">
    <source>
        <dbReference type="ARBA" id="ARBA00022989"/>
    </source>
</evidence>
<evidence type="ECO:0000256" key="5">
    <source>
        <dbReference type="ARBA" id="ARBA00022679"/>
    </source>
</evidence>
<keyword evidence="8 12" id="KW-1133">Transmembrane helix</keyword>
<evidence type="ECO:0000259" key="13">
    <source>
        <dbReference type="PROSITE" id="PS50109"/>
    </source>
</evidence>
<dbReference type="EMBL" id="RBXR01000001">
    <property type="protein sequence ID" value="RKT70541.1"/>
    <property type="molecule type" value="Genomic_DNA"/>
</dbReference>
<feature type="compositionally biased region" description="Gly residues" evidence="11">
    <location>
        <begin position="456"/>
        <end position="468"/>
    </location>
</feature>
<dbReference type="EC" id="2.7.13.3" evidence="3"/>
<dbReference type="AlphaFoldDB" id="A0A495X7V5"/>
<keyword evidence="6 12" id="KW-0812">Transmembrane</keyword>
<dbReference type="InterPro" id="IPR003661">
    <property type="entry name" value="HisK_dim/P_dom"/>
</dbReference>
<dbReference type="SUPFAM" id="SSF47384">
    <property type="entry name" value="Homodimeric domain of signal transducing histidine kinase"/>
    <property type="match status" value="1"/>
</dbReference>
<evidence type="ECO:0000256" key="12">
    <source>
        <dbReference type="SAM" id="Phobius"/>
    </source>
</evidence>
<dbReference type="Pfam" id="PF00672">
    <property type="entry name" value="HAMP"/>
    <property type="match status" value="1"/>
</dbReference>
<dbReference type="Gene3D" id="3.30.565.10">
    <property type="entry name" value="Histidine kinase-like ATPase, C-terminal domain"/>
    <property type="match status" value="1"/>
</dbReference>
<proteinExistence type="predicted"/>
<dbReference type="InterPro" id="IPR036097">
    <property type="entry name" value="HisK_dim/P_sf"/>
</dbReference>
<evidence type="ECO:0000256" key="1">
    <source>
        <dbReference type="ARBA" id="ARBA00000085"/>
    </source>
</evidence>
<dbReference type="CDD" id="cd00075">
    <property type="entry name" value="HATPase"/>
    <property type="match status" value="1"/>
</dbReference>
<feature type="domain" description="Histidine kinase" evidence="13">
    <location>
        <begin position="213"/>
        <end position="405"/>
    </location>
</feature>
<dbReference type="Pfam" id="PF00512">
    <property type="entry name" value="HisKA"/>
    <property type="match status" value="1"/>
</dbReference>
<protein>
    <recommendedName>
        <fullName evidence="3">histidine kinase</fullName>
        <ecNumber evidence="3">2.7.13.3</ecNumber>
    </recommendedName>
</protein>
<dbReference type="RefSeq" id="WP_246029813.1">
    <property type="nucleotide sequence ID" value="NZ_JBIUBA010000041.1"/>
</dbReference>
<dbReference type="SMART" id="SM00304">
    <property type="entry name" value="HAMP"/>
    <property type="match status" value="1"/>
</dbReference>
<name>A0A495X7V5_9PSEU</name>
<evidence type="ECO:0000256" key="4">
    <source>
        <dbReference type="ARBA" id="ARBA00022553"/>
    </source>
</evidence>
<gene>
    <name evidence="15" type="ORF">DFJ66_3811</name>
</gene>
<evidence type="ECO:0000256" key="7">
    <source>
        <dbReference type="ARBA" id="ARBA00022777"/>
    </source>
</evidence>
<dbReference type="InterPro" id="IPR050428">
    <property type="entry name" value="TCS_sensor_his_kinase"/>
</dbReference>
<feature type="compositionally biased region" description="Pro residues" evidence="11">
    <location>
        <begin position="411"/>
        <end position="423"/>
    </location>
</feature>
<dbReference type="PRINTS" id="PR00344">
    <property type="entry name" value="BCTRLSENSOR"/>
</dbReference>
<dbReference type="InterPro" id="IPR003594">
    <property type="entry name" value="HATPase_dom"/>
</dbReference>
<evidence type="ECO:0000256" key="2">
    <source>
        <dbReference type="ARBA" id="ARBA00004236"/>
    </source>
</evidence>
<dbReference type="GO" id="GO:0005886">
    <property type="term" value="C:plasma membrane"/>
    <property type="evidence" value="ECO:0007669"/>
    <property type="project" value="UniProtKB-SubCell"/>
</dbReference>
<evidence type="ECO:0000256" key="10">
    <source>
        <dbReference type="ARBA" id="ARBA00023136"/>
    </source>
</evidence>
<dbReference type="SUPFAM" id="SSF55874">
    <property type="entry name" value="ATPase domain of HSP90 chaperone/DNA topoisomerase II/histidine kinase"/>
    <property type="match status" value="1"/>
</dbReference>
<keyword evidence="5" id="KW-0808">Transferase</keyword>
<feature type="compositionally biased region" description="Gly residues" evidence="11">
    <location>
        <begin position="489"/>
        <end position="507"/>
    </location>
</feature>
<keyword evidence="7 15" id="KW-0418">Kinase</keyword>
<keyword evidence="16" id="KW-1185">Reference proteome</keyword>
<dbReference type="CDD" id="cd00082">
    <property type="entry name" value="HisKA"/>
    <property type="match status" value="1"/>
</dbReference>
<comment type="caution">
    <text evidence="15">The sequence shown here is derived from an EMBL/GenBank/DDBJ whole genome shotgun (WGS) entry which is preliminary data.</text>
</comment>
<dbReference type="SMART" id="SM00387">
    <property type="entry name" value="HATPase_c"/>
    <property type="match status" value="1"/>
</dbReference>
<keyword evidence="10 12" id="KW-0472">Membrane</keyword>
<evidence type="ECO:0000313" key="16">
    <source>
        <dbReference type="Proteomes" id="UP000272729"/>
    </source>
</evidence>
<dbReference type="GO" id="GO:0000155">
    <property type="term" value="F:phosphorelay sensor kinase activity"/>
    <property type="evidence" value="ECO:0007669"/>
    <property type="project" value="InterPro"/>
</dbReference>
<evidence type="ECO:0000256" key="11">
    <source>
        <dbReference type="SAM" id="MobiDB-lite"/>
    </source>
</evidence>
<dbReference type="InterPro" id="IPR003660">
    <property type="entry name" value="HAMP_dom"/>
</dbReference>
<evidence type="ECO:0000256" key="9">
    <source>
        <dbReference type="ARBA" id="ARBA00023012"/>
    </source>
</evidence>
<dbReference type="SMART" id="SM00388">
    <property type="entry name" value="HisKA"/>
    <property type="match status" value="1"/>
</dbReference>
<organism evidence="15 16">
    <name type="scientific">Saccharothrix variisporea</name>
    <dbReference type="NCBI Taxonomy" id="543527"/>
    <lineage>
        <taxon>Bacteria</taxon>
        <taxon>Bacillati</taxon>
        <taxon>Actinomycetota</taxon>
        <taxon>Actinomycetes</taxon>
        <taxon>Pseudonocardiales</taxon>
        <taxon>Pseudonocardiaceae</taxon>
        <taxon>Saccharothrix</taxon>
    </lineage>
</organism>
<sequence>MSLRTVSLRRRVTTSAIIVLGLVLVGLVLVVDATFAAQSRRDVQTALADKYRVAQNIFVKQPRIRGQEVVDRLEGRGVQAYVVTPDGKAFGHQAAEDVAHKITRELPDGSQLTLWAESSVITETQARLRRLLLLVGFGALGVTAVALVWVVRRALAPLDAMTTLARSIASGDRGHRLNPSRTDNELGRAAAAFDDMLDSLEGSEERTKRFVADAAHELRTPIAGVQAVSEALMQTGSAEDRERLNLLLVRESRRAGRLVDDLLALARIEAGLELHRERVDLLALAEAEVGRTRLVAPDFDIAASGTSAHVWGDPQRLAQVLANLADNARQATGPSGVVRLHVWSTGGYALLAVADDGPGVPPEERERIFDRLVRLDEARDRRSGGSGLGLPIARGVVRAHGGELTCIEPTTPTPSHPPTPHPSADPLTGTTAPTTNGPTEAGRPTEAEPARAGGSPEAGGSPGAGGSPEAGPVGADGRPAVGGPAWADGPGGSAGLAGPAGTGGPAETGGPAAGRLAGVGGANEVGVGEEGVVGGGVLAGLGGVGLGGAVFLLQLPLAE</sequence>
<dbReference type="PANTHER" id="PTHR45436:SF5">
    <property type="entry name" value="SENSOR HISTIDINE KINASE TRCS"/>
    <property type="match status" value="1"/>
</dbReference>
<dbReference type="Proteomes" id="UP000272729">
    <property type="component" value="Unassembled WGS sequence"/>
</dbReference>
<dbReference type="InterPro" id="IPR036890">
    <property type="entry name" value="HATPase_C_sf"/>
</dbReference>
<dbReference type="Pfam" id="PF02518">
    <property type="entry name" value="HATPase_c"/>
    <property type="match status" value="1"/>
</dbReference>
<dbReference type="PANTHER" id="PTHR45436">
    <property type="entry name" value="SENSOR HISTIDINE KINASE YKOH"/>
    <property type="match status" value="1"/>
</dbReference>
<feature type="transmembrane region" description="Helical" evidence="12">
    <location>
        <begin position="12"/>
        <end position="31"/>
    </location>
</feature>
<feature type="compositionally biased region" description="Low complexity" evidence="11">
    <location>
        <begin position="424"/>
        <end position="442"/>
    </location>
</feature>
<dbReference type="PROSITE" id="PS50109">
    <property type="entry name" value="HIS_KIN"/>
    <property type="match status" value="1"/>
</dbReference>
<dbReference type="PROSITE" id="PS50885">
    <property type="entry name" value="HAMP"/>
    <property type="match status" value="1"/>
</dbReference>
<reference evidence="15 16" key="1">
    <citation type="submission" date="2018-10" db="EMBL/GenBank/DDBJ databases">
        <title>Sequencing the genomes of 1000 actinobacteria strains.</title>
        <authorList>
            <person name="Klenk H.-P."/>
        </authorList>
    </citation>
    <scope>NUCLEOTIDE SEQUENCE [LARGE SCALE GENOMIC DNA]</scope>
    <source>
        <strain evidence="15 16">DSM 43911</strain>
    </source>
</reference>
<keyword evidence="9" id="KW-0902">Two-component regulatory system</keyword>
<feature type="domain" description="HAMP" evidence="14">
    <location>
        <begin position="152"/>
        <end position="205"/>
    </location>
</feature>
<evidence type="ECO:0000259" key="14">
    <source>
        <dbReference type="PROSITE" id="PS50885"/>
    </source>
</evidence>
<dbReference type="InterPro" id="IPR004358">
    <property type="entry name" value="Sig_transdc_His_kin-like_C"/>
</dbReference>
<feature type="transmembrane region" description="Helical" evidence="12">
    <location>
        <begin position="131"/>
        <end position="151"/>
    </location>
</feature>
<comment type="subcellular location">
    <subcellularLocation>
        <location evidence="2">Cell membrane</location>
    </subcellularLocation>
</comment>
<dbReference type="SUPFAM" id="SSF158472">
    <property type="entry name" value="HAMP domain-like"/>
    <property type="match status" value="1"/>
</dbReference>
<comment type="catalytic activity">
    <reaction evidence="1">
        <text>ATP + protein L-histidine = ADP + protein N-phospho-L-histidine.</text>
        <dbReference type="EC" id="2.7.13.3"/>
    </reaction>
</comment>
<dbReference type="Gene3D" id="1.10.287.130">
    <property type="match status" value="1"/>
</dbReference>
<dbReference type="Gene3D" id="6.10.340.10">
    <property type="match status" value="1"/>
</dbReference>